<reference evidence="1 2" key="1">
    <citation type="journal article" date="2023" name="Int. J. Syst. Evol. Microbiol.">
        <title>Physiological and genomic analyses of cobalamin (vitamin B12)-auxotrophy of Lysobacter auxotrophicus sp. nov., a methionine-auxotrophic chitinolytic bacterium isolated from chitin-treated soil.</title>
        <authorList>
            <person name="Saito A."/>
            <person name="Dohra H."/>
            <person name="Hamada M."/>
            <person name="Moriuchi R."/>
            <person name="Kotsuchibashi Y."/>
            <person name="Mori K."/>
        </authorList>
    </citation>
    <scope>NUCLEOTIDE SEQUENCE [LARGE SCALE GENOMIC DNA]</scope>
    <source>
        <strain evidence="1 2">5-21a</strain>
    </source>
</reference>
<dbReference type="EMBL" id="AP027041">
    <property type="protein sequence ID" value="BDU16508.1"/>
    <property type="molecule type" value="Genomic_DNA"/>
</dbReference>
<gene>
    <name evidence="1" type="ORF">LA521A_17090</name>
</gene>
<proteinExistence type="predicted"/>
<accession>A0ABM8DD30</accession>
<evidence type="ECO:0000313" key="1">
    <source>
        <dbReference type="EMBL" id="BDU16508.1"/>
    </source>
</evidence>
<protein>
    <recommendedName>
        <fullName evidence="3">Alpha/beta hydrolase</fullName>
    </recommendedName>
</protein>
<name>A0ABM8DD30_9GAMM</name>
<dbReference type="Gene3D" id="3.40.50.1820">
    <property type="entry name" value="alpha/beta hydrolase"/>
    <property type="match status" value="1"/>
</dbReference>
<sequence>MSGALGDPKTSRWLKEISYDPLDALSKVDVPTLLVFGEKDVWIPVRTSVERARALDRKTLQVVSIEDADHAMMESLTPQQQIDPAMSKQFRPESAEYFVALGSWLTAGGFGRMH</sequence>
<organism evidence="1 2">
    <name type="scientific">Lysobacter auxotrophicus</name>
    <dbReference type="NCBI Taxonomy" id="2992573"/>
    <lineage>
        <taxon>Bacteria</taxon>
        <taxon>Pseudomonadati</taxon>
        <taxon>Pseudomonadota</taxon>
        <taxon>Gammaproteobacteria</taxon>
        <taxon>Lysobacterales</taxon>
        <taxon>Lysobacteraceae</taxon>
        <taxon>Lysobacter</taxon>
    </lineage>
</organism>
<dbReference type="SUPFAM" id="SSF53474">
    <property type="entry name" value="alpha/beta-Hydrolases"/>
    <property type="match status" value="1"/>
</dbReference>
<evidence type="ECO:0000313" key="2">
    <source>
        <dbReference type="Proteomes" id="UP001317822"/>
    </source>
</evidence>
<keyword evidence="2" id="KW-1185">Reference proteome</keyword>
<evidence type="ECO:0008006" key="3">
    <source>
        <dbReference type="Google" id="ProtNLM"/>
    </source>
</evidence>
<dbReference type="RefSeq" id="WP_281781893.1">
    <property type="nucleotide sequence ID" value="NZ_AP027041.1"/>
</dbReference>
<dbReference type="InterPro" id="IPR029058">
    <property type="entry name" value="AB_hydrolase_fold"/>
</dbReference>
<dbReference type="Proteomes" id="UP001317822">
    <property type="component" value="Chromosome"/>
</dbReference>